<dbReference type="InterPro" id="IPR012337">
    <property type="entry name" value="RNaseH-like_sf"/>
</dbReference>
<dbReference type="SUPFAM" id="SSF53098">
    <property type="entry name" value="Ribonuclease H-like"/>
    <property type="match status" value="1"/>
</dbReference>
<dbReference type="PANTHER" id="PTHR45749:SF21">
    <property type="entry name" value="DUF4371 DOMAIN-CONTAINING PROTEIN"/>
    <property type="match status" value="1"/>
</dbReference>
<evidence type="ECO:0000313" key="1">
    <source>
        <dbReference type="EMBL" id="KAJ8897601.1"/>
    </source>
</evidence>
<organism evidence="1 2">
    <name type="scientific">Dryococelus australis</name>
    <dbReference type="NCBI Taxonomy" id="614101"/>
    <lineage>
        <taxon>Eukaryota</taxon>
        <taxon>Metazoa</taxon>
        <taxon>Ecdysozoa</taxon>
        <taxon>Arthropoda</taxon>
        <taxon>Hexapoda</taxon>
        <taxon>Insecta</taxon>
        <taxon>Pterygota</taxon>
        <taxon>Neoptera</taxon>
        <taxon>Polyneoptera</taxon>
        <taxon>Phasmatodea</taxon>
        <taxon>Verophasmatodea</taxon>
        <taxon>Anareolatae</taxon>
        <taxon>Phasmatidae</taxon>
        <taxon>Eurycanthinae</taxon>
        <taxon>Dryococelus</taxon>
    </lineage>
</organism>
<name>A0ABQ9ILN5_9NEOP</name>
<proteinExistence type="predicted"/>
<gene>
    <name evidence="1" type="ORF">PR048_002950</name>
</gene>
<dbReference type="PANTHER" id="PTHR45749">
    <property type="match status" value="1"/>
</dbReference>
<keyword evidence="2" id="KW-1185">Reference proteome</keyword>
<dbReference type="EMBL" id="JARBHB010000001">
    <property type="protein sequence ID" value="KAJ8897601.1"/>
    <property type="molecule type" value="Genomic_DNA"/>
</dbReference>
<evidence type="ECO:0000313" key="2">
    <source>
        <dbReference type="Proteomes" id="UP001159363"/>
    </source>
</evidence>
<reference evidence="1 2" key="1">
    <citation type="submission" date="2023-02" db="EMBL/GenBank/DDBJ databases">
        <title>LHISI_Scaffold_Assembly.</title>
        <authorList>
            <person name="Stuart O.P."/>
            <person name="Cleave R."/>
            <person name="Magrath M.J.L."/>
            <person name="Mikheyev A.S."/>
        </authorList>
    </citation>
    <scope>NUCLEOTIDE SEQUENCE [LARGE SCALE GENOMIC DNA]</scope>
    <source>
        <strain evidence="1">Daus_M_001</strain>
        <tissue evidence="1">Leg muscle</tissue>
    </source>
</reference>
<accession>A0ABQ9ILN5</accession>
<protein>
    <submittedName>
        <fullName evidence="1">Uncharacterized protein</fullName>
    </submittedName>
</protein>
<comment type="caution">
    <text evidence="1">The sequence shown here is derived from an EMBL/GenBank/DDBJ whole genome shotgun (WGS) entry which is preliminary data.</text>
</comment>
<sequence>MSEIMSHVILRAIVAKTKTCGLFSLIWLPRVISTTGHKLSKVINDVIPHFHLSFSDLRGKCAMEQFRGLKISIQKQQSLAVYVHCGNHSFKLALQDCVKNIPLLRDALHSNNVIGVLLQTSPKRKALFSNICQDEVPGVNTSPRPLYTTRWTVRVHSISCLLNSYSSILEFLDQTESDPNTTLGRTIRGLREQLE</sequence>
<dbReference type="Proteomes" id="UP001159363">
    <property type="component" value="Chromosome 1"/>
</dbReference>